<proteinExistence type="predicted"/>
<accession>A0A0A9C1V4</accession>
<dbReference type="EMBL" id="GBRH01228359">
    <property type="protein sequence ID" value="JAD69536.1"/>
    <property type="molecule type" value="Transcribed_RNA"/>
</dbReference>
<organism evidence="1">
    <name type="scientific">Arundo donax</name>
    <name type="common">Giant reed</name>
    <name type="synonym">Donax arundinaceus</name>
    <dbReference type="NCBI Taxonomy" id="35708"/>
    <lineage>
        <taxon>Eukaryota</taxon>
        <taxon>Viridiplantae</taxon>
        <taxon>Streptophyta</taxon>
        <taxon>Embryophyta</taxon>
        <taxon>Tracheophyta</taxon>
        <taxon>Spermatophyta</taxon>
        <taxon>Magnoliopsida</taxon>
        <taxon>Liliopsida</taxon>
        <taxon>Poales</taxon>
        <taxon>Poaceae</taxon>
        <taxon>PACMAD clade</taxon>
        <taxon>Arundinoideae</taxon>
        <taxon>Arundineae</taxon>
        <taxon>Arundo</taxon>
    </lineage>
</organism>
<reference evidence="1" key="1">
    <citation type="submission" date="2014-09" db="EMBL/GenBank/DDBJ databases">
        <authorList>
            <person name="Magalhaes I.L.F."/>
            <person name="Oliveira U."/>
            <person name="Santos F.R."/>
            <person name="Vidigal T.H.D.A."/>
            <person name="Brescovit A.D."/>
            <person name="Santos A.J."/>
        </authorList>
    </citation>
    <scope>NUCLEOTIDE SEQUENCE</scope>
    <source>
        <tissue evidence="1">Shoot tissue taken approximately 20 cm above the soil surface</tissue>
    </source>
</reference>
<name>A0A0A9C1V4_ARUDO</name>
<protein>
    <submittedName>
        <fullName evidence="1">Uncharacterized protein</fullName>
    </submittedName>
</protein>
<reference evidence="1" key="2">
    <citation type="journal article" date="2015" name="Data Brief">
        <title>Shoot transcriptome of the giant reed, Arundo donax.</title>
        <authorList>
            <person name="Barrero R.A."/>
            <person name="Guerrero F.D."/>
            <person name="Moolhuijzen P."/>
            <person name="Goolsby J.A."/>
            <person name="Tidwell J."/>
            <person name="Bellgard S.E."/>
            <person name="Bellgard M.I."/>
        </authorList>
    </citation>
    <scope>NUCLEOTIDE SEQUENCE</scope>
    <source>
        <tissue evidence="1">Shoot tissue taken approximately 20 cm above the soil surface</tissue>
    </source>
</reference>
<evidence type="ECO:0000313" key="1">
    <source>
        <dbReference type="EMBL" id="JAD69536.1"/>
    </source>
</evidence>
<sequence length="10" mass="1139">MEELMIISSS</sequence>